<feature type="compositionally biased region" description="Basic and acidic residues" evidence="6">
    <location>
        <begin position="288"/>
        <end position="307"/>
    </location>
</feature>
<dbReference type="PROSITE" id="PS50846">
    <property type="entry name" value="HMA_2"/>
    <property type="match status" value="1"/>
</dbReference>
<keyword evidence="4" id="KW-0636">Prenylation</keyword>
<evidence type="ECO:0000256" key="2">
    <source>
        <dbReference type="ARBA" id="ARBA00022481"/>
    </source>
</evidence>
<gene>
    <name evidence="8" type="ORF">DH2020_003282</name>
</gene>
<name>A0ABR0XLM3_REHGL</name>
<feature type="compositionally biased region" description="Basic residues" evidence="6">
    <location>
        <begin position="193"/>
        <end position="202"/>
    </location>
</feature>
<keyword evidence="9" id="KW-1185">Reference proteome</keyword>
<proteinExistence type="inferred from homology"/>
<feature type="region of interest" description="Disordered" evidence="6">
    <location>
        <begin position="235"/>
        <end position="307"/>
    </location>
</feature>
<comment type="similarity">
    <text evidence="5">Belongs to the HIPP family.</text>
</comment>
<protein>
    <recommendedName>
        <fullName evidence="7">HMA domain-containing protein</fullName>
    </recommendedName>
</protein>
<keyword evidence="4" id="KW-0449">Lipoprotein</keyword>
<dbReference type="InterPro" id="IPR006121">
    <property type="entry name" value="HMA_dom"/>
</dbReference>
<evidence type="ECO:0000259" key="7">
    <source>
        <dbReference type="PROSITE" id="PS50846"/>
    </source>
</evidence>
<evidence type="ECO:0000256" key="4">
    <source>
        <dbReference type="ARBA" id="ARBA00023289"/>
    </source>
</evidence>
<evidence type="ECO:0000313" key="9">
    <source>
        <dbReference type="Proteomes" id="UP001318860"/>
    </source>
</evidence>
<keyword evidence="2" id="KW-0488">Methylation</keyword>
<evidence type="ECO:0000313" key="8">
    <source>
        <dbReference type="EMBL" id="KAK6159901.1"/>
    </source>
</evidence>
<comment type="caution">
    <text evidence="8">The sequence shown here is derived from an EMBL/GenBank/DDBJ whole genome shotgun (WGS) entry which is preliminary data.</text>
</comment>
<dbReference type="PANTHER" id="PTHR45868:SF83">
    <property type="entry name" value="HEAVY METAL-ASSOCIATED ISOPRENYLATED PLANT PROTEIN 33"/>
    <property type="match status" value="1"/>
</dbReference>
<dbReference type="CDD" id="cd00371">
    <property type="entry name" value="HMA"/>
    <property type="match status" value="1"/>
</dbReference>
<sequence length="425" mass="46584">MNKQDMLKIQTCVLRVNIHCDGCKDKVKKKLRKIKGVSKVNIDVEQGKVTVLGNVDPAILINKLEKAGKHAELWGPQKGQFSVMNNQFIKNIQIEKTNGGKDTKTLKGLKDQHKGGFQVPVQMMHQNKGSKDVRFLGKEQHAVKFKLPQHNEDDDDDDFDESDEDDDEFDDEFDEGFAAHQSHSKVEPFAKGHNGHKAKKASPKGSKNGHENGKKGGGGISMLLKGMFGKKAGGGNIGNVGKSHNMAGKNHNEGGKNSGKNGKFVDGEGKNGKTNGKGGGGGKNNDSWSKKGGENFDRGPKSDKKQHDQFNEMNENHREGGRITVPIGQVGDFQGMQRPVAMNNNIGHFGGGPGQGIHPAYNQQQMAHMMMMMNQNQLRHDGAFQPSMYARLQPAMNYGPPPMAANNDQYTHIFSDENTESCSIM</sequence>
<comment type="subcellular location">
    <subcellularLocation>
        <location evidence="1">Membrane</location>
        <topology evidence="1">Peripheral membrane protein</topology>
    </subcellularLocation>
</comment>
<dbReference type="Pfam" id="PF00403">
    <property type="entry name" value="HMA"/>
    <property type="match status" value="1"/>
</dbReference>
<evidence type="ECO:0000256" key="6">
    <source>
        <dbReference type="SAM" id="MobiDB-lite"/>
    </source>
</evidence>
<organism evidence="8 9">
    <name type="scientific">Rehmannia glutinosa</name>
    <name type="common">Chinese foxglove</name>
    <dbReference type="NCBI Taxonomy" id="99300"/>
    <lineage>
        <taxon>Eukaryota</taxon>
        <taxon>Viridiplantae</taxon>
        <taxon>Streptophyta</taxon>
        <taxon>Embryophyta</taxon>
        <taxon>Tracheophyta</taxon>
        <taxon>Spermatophyta</taxon>
        <taxon>Magnoliopsida</taxon>
        <taxon>eudicotyledons</taxon>
        <taxon>Gunneridae</taxon>
        <taxon>Pentapetalae</taxon>
        <taxon>asterids</taxon>
        <taxon>lamiids</taxon>
        <taxon>Lamiales</taxon>
        <taxon>Orobanchaceae</taxon>
        <taxon>Rehmannieae</taxon>
        <taxon>Rehmannia</taxon>
    </lineage>
</organism>
<dbReference type="SUPFAM" id="SSF55008">
    <property type="entry name" value="HMA, heavy metal-associated domain"/>
    <property type="match status" value="1"/>
</dbReference>
<dbReference type="Proteomes" id="UP001318860">
    <property type="component" value="Unassembled WGS sequence"/>
</dbReference>
<dbReference type="InterPro" id="IPR036163">
    <property type="entry name" value="HMA_dom_sf"/>
</dbReference>
<evidence type="ECO:0000256" key="3">
    <source>
        <dbReference type="ARBA" id="ARBA00022723"/>
    </source>
</evidence>
<dbReference type="Gene3D" id="3.30.70.100">
    <property type="match status" value="1"/>
</dbReference>
<feature type="region of interest" description="Disordered" evidence="6">
    <location>
        <begin position="144"/>
        <end position="221"/>
    </location>
</feature>
<feature type="domain" description="HMA" evidence="7">
    <location>
        <begin position="9"/>
        <end position="72"/>
    </location>
</feature>
<dbReference type="EMBL" id="JABTTQ020000003">
    <property type="protein sequence ID" value="KAK6159901.1"/>
    <property type="molecule type" value="Genomic_DNA"/>
</dbReference>
<feature type="compositionally biased region" description="Acidic residues" evidence="6">
    <location>
        <begin position="152"/>
        <end position="175"/>
    </location>
</feature>
<keyword evidence="3" id="KW-0479">Metal-binding</keyword>
<reference evidence="8 9" key="1">
    <citation type="journal article" date="2021" name="Comput. Struct. Biotechnol. J.">
        <title>De novo genome assembly of the potent medicinal plant Rehmannia glutinosa using nanopore technology.</title>
        <authorList>
            <person name="Ma L."/>
            <person name="Dong C."/>
            <person name="Song C."/>
            <person name="Wang X."/>
            <person name="Zheng X."/>
            <person name="Niu Y."/>
            <person name="Chen S."/>
            <person name="Feng W."/>
        </authorList>
    </citation>
    <scope>NUCLEOTIDE SEQUENCE [LARGE SCALE GENOMIC DNA]</scope>
    <source>
        <strain evidence="8">DH-2019</strain>
    </source>
</reference>
<evidence type="ECO:0000256" key="1">
    <source>
        <dbReference type="ARBA" id="ARBA00004170"/>
    </source>
</evidence>
<evidence type="ECO:0000256" key="5">
    <source>
        <dbReference type="ARBA" id="ARBA00024045"/>
    </source>
</evidence>
<dbReference type="PANTHER" id="PTHR45868">
    <property type="entry name" value="HEAVY METAL-ASSOCIATED ISOPRENYLATED PLANT PROTEIN 33-RELATED"/>
    <property type="match status" value="1"/>
</dbReference>
<accession>A0ABR0XLM3</accession>